<evidence type="ECO:0000256" key="8">
    <source>
        <dbReference type="ARBA" id="ARBA00048741"/>
    </source>
</evidence>
<organism evidence="10 11">
    <name type="scientific">Streptomyces beihaiensis</name>
    <dbReference type="NCBI Taxonomy" id="2984495"/>
    <lineage>
        <taxon>Bacteria</taxon>
        <taxon>Bacillati</taxon>
        <taxon>Actinomycetota</taxon>
        <taxon>Actinomycetes</taxon>
        <taxon>Kitasatosporales</taxon>
        <taxon>Streptomycetaceae</taxon>
        <taxon>Streptomyces</taxon>
    </lineage>
</organism>
<name>A0ABT3U1D1_9ACTN</name>
<dbReference type="Gene3D" id="3.40.50.620">
    <property type="entry name" value="HUPs"/>
    <property type="match status" value="1"/>
</dbReference>
<dbReference type="SUPFAM" id="SSF52402">
    <property type="entry name" value="Adenine nucleotide alpha hydrolases-like"/>
    <property type="match status" value="1"/>
</dbReference>
<comment type="similarity">
    <text evidence="2">Belongs to the asparagine synthetase family.</text>
</comment>
<dbReference type="NCBIfam" id="TIGR01536">
    <property type="entry name" value="asn_synth_AEB"/>
    <property type="match status" value="1"/>
</dbReference>
<dbReference type="PANTHER" id="PTHR43284">
    <property type="entry name" value="ASPARAGINE SYNTHETASE (GLUTAMINE-HYDROLYZING)"/>
    <property type="match status" value="1"/>
</dbReference>
<keyword evidence="11" id="KW-1185">Reference proteome</keyword>
<dbReference type="CDD" id="cd00712">
    <property type="entry name" value="AsnB"/>
    <property type="match status" value="1"/>
</dbReference>
<feature type="domain" description="Glutamine amidotransferase type-2" evidence="9">
    <location>
        <begin position="2"/>
        <end position="214"/>
    </location>
</feature>
<keyword evidence="5" id="KW-0067">ATP-binding</keyword>
<gene>
    <name evidence="10" type="primary">asnB</name>
    <name evidence="10" type="ORF">OFY01_25605</name>
</gene>
<dbReference type="Gene3D" id="3.60.20.10">
    <property type="entry name" value="Glutamine Phosphoribosylpyrophosphate, subunit 1, domain 1"/>
    <property type="match status" value="1"/>
</dbReference>
<keyword evidence="6" id="KW-0028">Amino-acid biosynthesis</keyword>
<dbReference type="RefSeq" id="WP_266603710.1">
    <property type="nucleotide sequence ID" value="NZ_JAPHNL010000293.1"/>
</dbReference>
<evidence type="ECO:0000256" key="1">
    <source>
        <dbReference type="ARBA" id="ARBA00005187"/>
    </source>
</evidence>
<evidence type="ECO:0000256" key="2">
    <source>
        <dbReference type="ARBA" id="ARBA00005752"/>
    </source>
</evidence>
<keyword evidence="7" id="KW-0315">Glutamine amidotransferase</keyword>
<dbReference type="PANTHER" id="PTHR43284:SF1">
    <property type="entry name" value="ASPARAGINE SYNTHETASE"/>
    <property type="match status" value="1"/>
</dbReference>
<dbReference type="Pfam" id="PF13537">
    <property type="entry name" value="GATase_7"/>
    <property type="match status" value="1"/>
</dbReference>
<keyword evidence="4" id="KW-0547">Nucleotide-binding</keyword>
<keyword evidence="10" id="KW-0436">Ligase</keyword>
<dbReference type="InterPro" id="IPR014729">
    <property type="entry name" value="Rossmann-like_a/b/a_fold"/>
</dbReference>
<evidence type="ECO:0000256" key="3">
    <source>
        <dbReference type="ARBA" id="ARBA00012737"/>
    </source>
</evidence>
<evidence type="ECO:0000313" key="10">
    <source>
        <dbReference type="EMBL" id="MCX3063074.1"/>
    </source>
</evidence>
<dbReference type="GO" id="GO:0004066">
    <property type="term" value="F:asparagine synthase (glutamine-hydrolyzing) activity"/>
    <property type="evidence" value="ECO:0007669"/>
    <property type="project" value="UniProtKB-EC"/>
</dbReference>
<dbReference type="InterPro" id="IPR006426">
    <property type="entry name" value="Asn_synth_AEB"/>
</dbReference>
<dbReference type="Proteomes" id="UP001163064">
    <property type="component" value="Unassembled WGS sequence"/>
</dbReference>
<dbReference type="InterPro" id="IPR017932">
    <property type="entry name" value="GATase_2_dom"/>
</dbReference>
<evidence type="ECO:0000313" key="11">
    <source>
        <dbReference type="Proteomes" id="UP001163064"/>
    </source>
</evidence>
<dbReference type="InterPro" id="IPR001962">
    <property type="entry name" value="Asn_synthase"/>
</dbReference>
<comment type="pathway">
    <text evidence="1">Amino-acid biosynthesis; L-asparagine biosynthesis; L-asparagine from L-aspartate (L-Gln route): step 1/1.</text>
</comment>
<evidence type="ECO:0000256" key="7">
    <source>
        <dbReference type="ARBA" id="ARBA00022962"/>
    </source>
</evidence>
<accession>A0ABT3U1D1</accession>
<dbReference type="Pfam" id="PF00733">
    <property type="entry name" value="Asn_synthase"/>
    <property type="match status" value="1"/>
</dbReference>
<dbReference type="PROSITE" id="PS51278">
    <property type="entry name" value="GATASE_TYPE_2"/>
    <property type="match status" value="1"/>
</dbReference>
<protein>
    <recommendedName>
        <fullName evidence="3">asparagine synthase (glutamine-hydrolyzing)</fullName>
        <ecNumber evidence="3">6.3.5.4</ecNumber>
    </recommendedName>
</protein>
<sequence>MCGITGWVSFDRDLRGAADAVDAMTATMECRGPDDRGTWIEGPAALGHRRLAIIDLPGGRQPMTAQTPSGTVALVYSGETYNYTELRRELVSRGHTFRTDSDTEVVLRGYLEWGEGLPERLNGMFAFAVWDGRVDKLLMIRDRMGIKPFYFHETADGVLFGSEPKAILANPLAAPRVTLDGLRELFTMVKTPGHAIWDKMHEVEPGTVVTVDRSGLRRRAYWTLETREHTDDRETTIATVRGLLDDIVRRQLVSDVPRCTLLSGGLDSSAMTAIAARQLAEQGETVRSFAVDFAGQAENFVADQLRGTPDTPYVHDVARASGTEHQDIVLDVQALADPEVRARVITARDIPAGFGDMDASLYLLFRAIREHSTVALSGESADEVFGGYLQFFDEEARGADTFPWLVRMGRDFGDDADVLRPDLDARLDLPGYVRDNYAGAARGIRRLDGESDFEYRMRRICHLHLTRFVRILLDRKDRASMAVGLEVRVPFCDHRLVEYVYNTPWALKSFDGREKSLLREATADVLPRSVYERIKSPYPSTQDPKYAVALQDHVKELLSNPSHRVFDLVDHARLARAAHRETPQITQASRRGLERALDLAVWLDLYRPELALD</sequence>
<evidence type="ECO:0000256" key="5">
    <source>
        <dbReference type="ARBA" id="ARBA00022840"/>
    </source>
</evidence>
<evidence type="ECO:0000256" key="4">
    <source>
        <dbReference type="ARBA" id="ARBA00022741"/>
    </source>
</evidence>
<comment type="catalytic activity">
    <reaction evidence="8">
        <text>L-aspartate + L-glutamine + ATP + H2O = L-asparagine + L-glutamate + AMP + diphosphate + H(+)</text>
        <dbReference type="Rhea" id="RHEA:12228"/>
        <dbReference type="ChEBI" id="CHEBI:15377"/>
        <dbReference type="ChEBI" id="CHEBI:15378"/>
        <dbReference type="ChEBI" id="CHEBI:29985"/>
        <dbReference type="ChEBI" id="CHEBI:29991"/>
        <dbReference type="ChEBI" id="CHEBI:30616"/>
        <dbReference type="ChEBI" id="CHEBI:33019"/>
        <dbReference type="ChEBI" id="CHEBI:58048"/>
        <dbReference type="ChEBI" id="CHEBI:58359"/>
        <dbReference type="ChEBI" id="CHEBI:456215"/>
        <dbReference type="EC" id="6.3.5.4"/>
    </reaction>
</comment>
<dbReference type="SUPFAM" id="SSF56235">
    <property type="entry name" value="N-terminal nucleophile aminohydrolases (Ntn hydrolases)"/>
    <property type="match status" value="1"/>
</dbReference>
<dbReference type="EMBL" id="JAPHNL010000293">
    <property type="protein sequence ID" value="MCX3063074.1"/>
    <property type="molecule type" value="Genomic_DNA"/>
</dbReference>
<comment type="caution">
    <text evidence="10">The sequence shown here is derived from an EMBL/GenBank/DDBJ whole genome shotgun (WGS) entry which is preliminary data.</text>
</comment>
<dbReference type="InterPro" id="IPR029055">
    <property type="entry name" value="Ntn_hydrolases_N"/>
</dbReference>
<dbReference type="EC" id="6.3.5.4" evidence="3"/>
<dbReference type="InterPro" id="IPR033738">
    <property type="entry name" value="AsnB_N"/>
</dbReference>
<evidence type="ECO:0000256" key="6">
    <source>
        <dbReference type="ARBA" id="ARBA00022888"/>
    </source>
</evidence>
<reference evidence="10" key="1">
    <citation type="submission" date="2022-10" db="EMBL/GenBank/DDBJ databases">
        <title>Streptomyces beihaiensis sp. nov., a chitin degrading actinobacterium, isolated from shrimp pond soil.</title>
        <authorList>
            <person name="Xie J."/>
            <person name="Shen N."/>
        </authorList>
    </citation>
    <scope>NUCLEOTIDE SEQUENCE</scope>
    <source>
        <strain evidence="10">GXMU-J5</strain>
    </source>
</reference>
<dbReference type="InterPro" id="IPR051786">
    <property type="entry name" value="ASN_synthetase/amidase"/>
</dbReference>
<dbReference type="PIRSF" id="PIRSF001589">
    <property type="entry name" value="Asn_synthetase_glu-h"/>
    <property type="match status" value="1"/>
</dbReference>
<proteinExistence type="inferred from homology"/>
<keyword evidence="6" id="KW-0061">Asparagine biosynthesis</keyword>
<evidence type="ECO:0000259" key="9">
    <source>
        <dbReference type="PROSITE" id="PS51278"/>
    </source>
</evidence>
<dbReference type="CDD" id="cd01991">
    <property type="entry name" value="Asn_synthase_B_C"/>
    <property type="match status" value="1"/>
</dbReference>